<dbReference type="AlphaFoldDB" id="A0A3M6V6Y6"/>
<dbReference type="Proteomes" id="UP000282087">
    <property type="component" value="Unassembled WGS sequence"/>
</dbReference>
<accession>A0A3M6V6Y6</accession>
<evidence type="ECO:0000313" key="2">
    <source>
        <dbReference type="EMBL" id="RMX62445.1"/>
    </source>
</evidence>
<gene>
    <name evidence="2" type="ORF">DD238_008361</name>
</gene>
<organism evidence="2 3">
    <name type="scientific">Peronospora effusa</name>
    <dbReference type="NCBI Taxonomy" id="542832"/>
    <lineage>
        <taxon>Eukaryota</taxon>
        <taxon>Sar</taxon>
        <taxon>Stramenopiles</taxon>
        <taxon>Oomycota</taxon>
        <taxon>Peronosporomycetes</taxon>
        <taxon>Peronosporales</taxon>
        <taxon>Peronosporaceae</taxon>
        <taxon>Peronospora</taxon>
    </lineage>
</organism>
<feature type="domain" description="Reverse transcriptase" evidence="1">
    <location>
        <begin position="25"/>
        <end position="212"/>
    </location>
</feature>
<evidence type="ECO:0000259" key="1">
    <source>
        <dbReference type="Pfam" id="PF00078"/>
    </source>
</evidence>
<dbReference type="STRING" id="542832.A0A3M6V6Y6"/>
<dbReference type="InterPro" id="IPR000477">
    <property type="entry name" value="RT_dom"/>
</dbReference>
<keyword evidence="3" id="KW-1185">Reference proteome</keyword>
<reference evidence="2 3" key="1">
    <citation type="submission" date="2018-06" db="EMBL/GenBank/DDBJ databases">
        <title>Comparative genomics of downy mildews reveals potential adaptations to biotrophy.</title>
        <authorList>
            <person name="Fletcher K."/>
            <person name="Klosterman S.J."/>
            <person name="Derevnina L."/>
            <person name="Martin F."/>
            <person name="Koike S."/>
            <person name="Reyes Chin-Wo S."/>
            <person name="Mou B."/>
            <person name="Michelmore R."/>
        </authorList>
    </citation>
    <scope>NUCLEOTIDE SEQUENCE [LARGE SCALE GENOMIC DNA]</scope>
    <source>
        <strain evidence="2 3">R14</strain>
    </source>
</reference>
<dbReference type="PANTHER" id="PTHR19446">
    <property type="entry name" value="REVERSE TRANSCRIPTASES"/>
    <property type="match status" value="1"/>
</dbReference>
<proteinExistence type="predicted"/>
<sequence>MTIIKHFFRAPTAANLRHAKFGPQALAYRLNQVLNSLLGVDQFGFVPGQDIRHALCYFYDLMNHCRRNNASGPIGAICLDFAKDFDSVNWQALDLLQFSSLHYDFFRGILVQDLANSSRSDSFKLGAGVRQADPLSPGLFVLFIEPFICYLRATNDGMAIKIHDTSHHLLSFADNGSGLVNDLTHAPRFLARVNDFCTATVMRLNVDKTVLFPFLG</sequence>
<dbReference type="Pfam" id="PF00078">
    <property type="entry name" value="RVT_1"/>
    <property type="match status" value="1"/>
</dbReference>
<dbReference type="VEuPathDB" id="FungiDB:DD237_008452"/>
<name>A0A3M6V6Y6_9STRA</name>
<comment type="caution">
    <text evidence="2">The sequence shown here is derived from an EMBL/GenBank/DDBJ whole genome shotgun (WGS) entry which is preliminary data.</text>
</comment>
<dbReference type="EMBL" id="QLLG01000629">
    <property type="protein sequence ID" value="RMX62445.1"/>
    <property type="molecule type" value="Genomic_DNA"/>
</dbReference>
<evidence type="ECO:0000313" key="3">
    <source>
        <dbReference type="Proteomes" id="UP000282087"/>
    </source>
</evidence>
<protein>
    <recommendedName>
        <fullName evidence="1">Reverse transcriptase domain-containing protein</fullName>
    </recommendedName>
</protein>